<evidence type="ECO:0000313" key="3">
    <source>
        <dbReference type="Proteomes" id="UP000532373"/>
    </source>
</evidence>
<organism evidence="2 3">
    <name type="scientific">Aminobacter carboxidus</name>
    <dbReference type="NCBI Taxonomy" id="376165"/>
    <lineage>
        <taxon>Bacteria</taxon>
        <taxon>Pseudomonadati</taxon>
        <taxon>Pseudomonadota</taxon>
        <taxon>Alphaproteobacteria</taxon>
        <taxon>Hyphomicrobiales</taxon>
        <taxon>Phyllobacteriaceae</taxon>
        <taxon>Aminobacter</taxon>
    </lineage>
</organism>
<keyword evidence="1" id="KW-0812">Transmembrane</keyword>
<feature type="transmembrane region" description="Helical" evidence="1">
    <location>
        <begin position="91"/>
        <end position="111"/>
    </location>
</feature>
<dbReference type="EMBL" id="JACHGI010000029">
    <property type="protein sequence ID" value="MBB6470404.1"/>
    <property type="molecule type" value="Genomic_DNA"/>
</dbReference>
<evidence type="ECO:0000313" key="2">
    <source>
        <dbReference type="EMBL" id="MBB6470404.1"/>
    </source>
</evidence>
<gene>
    <name evidence="2" type="ORF">HNQ96_006302</name>
</gene>
<accession>A0A8E1WM82</accession>
<comment type="caution">
    <text evidence="2">The sequence shown here is derived from an EMBL/GenBank/DDBJ whole genome shotgun (WGS) entry which is preliminary data.</text>
</comment>
<protein>
    <submittedName>
        <fullName evidence="2">Cytochrome bd-type quinol oxidase subunit 2</fullName>
    </submittedName>
</protein>
<name>A0A8E1WM82_9HYPH</name>
<evidence type="ECO:0000256" key="1">
    <source>
        <dbReference type="SAM" id="Phobius"/>
    </source>
</evidence>
<reference evidence="2 3" key="1">
    <citation type="submission" date="2020-08" db="EMBL/GenBank/DDBJ databases">
        <title>Genomic Encyclopedia of Type Strains, Phase IV (KMG-IV): sequencing the most valuable type-strain genomes for metagenomic binning, comparative biology and taxonomic classification.</title>
        <authorList>
            <person name="Goeker M."/>
        </authorList>
    </citation>
    <scope>NUCLEOTIDE SEQUENCE [LARGE SCALE GENOMIC DNA]</scope>
    <source>
        <strain evidence="2 3">DSM 17454</strain>
    </source>
</reference>
<dbReference type="AlphaFoldDB" id="A0A8E1WM82"/>
<keyword evidence="1" id="KW-1133">Transmembrane helix</keyword>
<proteinExistence type="predicted"/>
<dbReference type="Proteomes" id="UP000532373">
    <property type="component" value="Unassembled WGS sequence"/>
</dbReference>
<sequence length="166" mass="17930">MRKMSSAANWLPALVFVLMATFLAMRVAVGAFPASEWTWRLYLALAPFGREIGLFFPTSFAGGMVSVALALVLAIAAAAAARQIPARRARFLTHHAALVLLIVALRDEGVFAASSDGAIVGHLRFLPDLNSMSPLFVVLLLGVVWACGSTHKDIFWAMIHPVRTLD</sequence>
<keyword evidence="1" id="KW-0472">Membrane</keyword>
<feature type="transmembrane region" description="Helical" evidence="1">
    <location>
        <begin position="54"/>
        <end position="79"/>
    </location>
</feature>
<feature type="transmembrane region" description="Helical" evidence="1">
    <location>
        <begin position="131"/>
        <end position="148"/>
    </location>
</feature>
<dbReference type="RefSeq" id="WP_067955123.1">
    <property type="nucleotide sequence ID" value="NZ_JACHGI010000029.1"/>
</dbReference>